<sequence>MNYLVFRLYGPMAGWGEAAVGGDRPSALHPSRSAILGLVASALGIRRDEVTALDELRQALGVGIKSYTGGELTRDYHTAQVPSHDRKRRFYTRRDELDAPKHKLNTVLSSRDYRSNGYWVVALWLCGDSRHDLAALADALKKPVFPLYLGRKSCPPAAPLMPTQVEGTLKEALDWIFPPLLDDTKQDRQWLRMGQYSHYCWQGSVDDLGDYDGVQSRNVWDEPISRVPWQFGTRQEHQLTLPVGEE</sequence>
<dbReference type="AlphaFoldDB" id="A0A081G1N0"/>
<organism evidence="2 3">
    <name type="scientific">Marinobacterium lacunae</name>
    <dbReference type="NCBI Taxonomy" id="1232683"/>
    <lineage>
        <taxon>Bacteria</taxon>
        <taxon>Pseudomonadati</taxon>
        <taxon>Pseudomonadota</taxon>
        <taxon>Gammaproteobacteria</taxon>
        <taxon>Oceanospirillales</taxon>
        <taxon>Oceanospirillaceae</taxon>
        <taxon>Marinobacterium</taxon>
    </lineage>
</organism>
<protein>
    <submittedName>
        <fullName evidence="2">CRISPR-associated protein, Cas5e family</fullName>
    </submittedName>
</protein>
<dbReference type="Proteomes" id="UP000028252">
    <property type="component" value="Unassembled WGS sequence"/>
</dbReference>
<dbReference type="NCBIfam" id="TIGR01868">
    <property type="entry name" value="casD_Cas5e"/>
    <property type="match status" value="1"/>
</dbReference>
<dbReference type="GO" id="GO:0043571">
    <property type="term" value="P:maintenance of CRISPR repeat elements"/>
    <property type="evidence" value="ECO:0007669"/>
    <property type="project" value="InterPro"/>
</dbReference>
<dbReference type="CDD" id="cd09645">
    <property type="entry name" value="Cas5_I-E"/>
    <property type="match status" value="1"/>
</dbReference>
<dbReference type="eggNOG" id="ENOG502Z8QG">
    <property type="taxonomic scope" value="Bacteria"/>
</dbReference>
<evidence type="ECO:0000313" key="3">
    <source>
        <dbReference type="Proteomes" id="UP000028252"/>
    </source>
</evidence>
<dbReference type="PATRIC" id="fig|1232683.4.peg.1128"/>
<dbReference type="GO" id="GO:0003723">
    <property type="term" value="F:RNA binding"/>
    <property type="evidence" value="ECO:0007669"/>
    <property type="project" value="InterPro"/>
</dbReference>
<accession>A0A081G1N0</accession>
<gene>
    <name evidence="2" type="ORF">ADIMK_1138</name>
</gene>
<dbReference type="InterPro" id="IPR010147">
    <property type="entry name" value="CRISPR-assoc_prot_CasD"/>
</dbReference>
<dbReference type="EMBL" id="JMQN01000015">
    <property type="protein sequence ID" value="KEA64685.1"/>
    <property type="molecule type" value="Genomic_DNA"/>
</dbReference>
<dbReference type="STRING" id="1232683.ADIMK_1138"/>
<dbReference type="GO" id="GO:0051607">
    <property type="term" value="P:defense response to virus"/>
    <property type="evidence" value="ECO:0007669"/>
    <property type="project" value="UniProtKB-KW"/>
</dbReference>
<dbReference type="OrthoDB" id="5704083at2"/>
<reference evidence="2 3" key="1">
    <citation type="submission" date="2014-04" db="EMBL/GenBank/DDBJ databases">
        <title>Marinobacterium kochiensis sp. nov., isolated from sediment sample collected from Kochi backwaters in Kerala, India.</title>
        <authorList>
            <person name="Singh A."/>
            <person name="Pinnaka A.K."/>
        </authorList>
    </citation>
    <scope>NUCLEOTIDE SEQUENCE [LARGE SCALE GENOMIC DNA]</scope>
    <source>
        <strain evidence="2 3">AK27</strain>
    </source>
</reference>
<comment type="caution">
    <text evidence="2">The sequence shown here is derived from an EMBL/GenBank/DDBJ whole genome shotgun (WGS) entry which is preliminary data.</text>
</comment>
<name>A0A081G1N0_9GAMM</name>
<dbReference type="NCBIfam" id="TIGR02593">
    <property type="entry name" value="CRISPR_cas5"/>
    <property type="match status" value="1"/>
</dbReference>
<proteinExistence type="predicted"/>
<dbReference type="InterPro" id="IPR013422">
    <property type="entry name" value="CRISPR-assoc_prot_Cas5_N"/>
</dbReference>
<dbReference type="Gene3D" id="3.30.70.2660">
    <property type="match status" value="1"/>
</dbReference>
<evidence type="ECO:0000313" key="2">
    <source>
        <dbReference type="EMBL" id="KEA64685.1"/>
    </source>
</evidence>
<dbReference type="RefSeq" id="WP_036184797.1">
    <property type="nucleotide sequence ID" value="NZ_JMQN01000015.1"/>
</dbReference>
<evidence type="ECO:0000256" key="1">
    <source>
        <dbReference type="ARBA" id="ARBA00023118"/>
    </source>
</evidence>
<dbReference type="Pfam" id="PF09704">
    <property type="entry name" value="Cas_Cas5d"/>
    <property type="match status" value="1"/>
</dbReference>
<dbReference type="InterPro" id="IPR021124">
    <property type="entry name" value="CRISPR-assoc_prot_Cas5"/>
</dbReference>
<keyword evidence="3" id="KW-1185">Reference proteome</keyword>
<keyword evidence="1" id="KW-0051">Antiviral defense</keyword>